<sequence>MVIFEEGCSDLYADELEMLDVHQIRLQDAISRCDKANGELIALGTKIGVRISEYEKEKSKFEIARLRQGPASYCS</sequence>
<keyword evidence="2" id="KW-1185">Reference proteome</keyword>
<evidence type="ECO:0000313" key="1">
    <source>
        <dbReference type="EMBL" id="KAG0284323.1"/>
    </source>
</evidence>
<proteinExistence type="predicted"/>
<dbReference type="Proteomes" id="UP001194696">
    <property type="component" value="Unassembled WGS sequence"/>
</dbReference>
<protein>
    <submittedName>
        <fullName evidence="1">Uncharacterized protein</fullName>
    </submittedName>
</protein>
<reference evidence="1 2" key="1">
    <citation type="journal article" date="2020" name="Fungal Divers.">
        <title>Resolving the Mortierellaceae phylogeny through synthesis of multi-gene phylogenetics and phylogenomics.</title>
        <authorList>
            <person name="Vandepol N."/>
            <person name="Liber J."/>
            <person name="Desiro A."/>
            <person name="Na H."/>
            <person name="Kennedy M."/>
            <person name="Barry K."/>
            <person name="Grigoriev I.V."/>
            <person name="Miller A.N."/>
            <person name="O'Donnell K."/>
            <person name="Stajich J.E."/>
            <person name="Bonito G."/>
        </authorList>
    </citation>
    <scope>NUCLEOTIDE SEQUENCE [LARGE SCALE GENOMIC DNA]</scope>
    <source>
        <strain evidence="1 2">AD045</strain>
    </source>
</reference>
<evidence type="ECO:0000313" key="2">
    <source>
        <dbReference type="Proteomes" id="UP001194696"/>
    </source>
</evidence>
<comment type="caution">
    <text evidence="1">The sequence shown here is derived from an EMBL/GenBank/DDBJ whole genome shotgun (WGS) entry which is preliminary data.</text>
</comment>
<organism evidence="1 2">
    <name type="scientific">Linnemannia gamsii</name>
    <dbReference type="NCBI Taxonomy" id="64522"/>
    <lineage>
        <taxon>Eukaryota</taxon>
        <taxon>Fungi</taxon>
        <taxon>Fungi incertae sedis</taxon>
        <taxon>Mucoromycota</taxon>
        <taxon>Mortierellomycotina</taxon>
        <taxon>Mortierellomycetes</taxon>
        <taxon>Mortierellales</taxon>
        <taxon>Mortierellaceae</taxon>
        <taxon>Linnemannia</taxon>
    </lineage>
</organism>
<accession>A0ABQ7JU53</accession>
<dbReference type="EMBL" id="JAAAIM010000786">
    <property type="protein sequence ID" value="KAG0284323.1"/>
    <property type="molecule type" value="Genomic_DNA"/>
</dbReference>
<gene>
    <name evidence="1" type="ORF">BGZ96_011299</name>
</gene>
<name>A0ABQ7JU53_9FUNG</name>